<organism evidence="9">
    <name type="scientific">freshwater metagenome</name>
    <dbReference type="NCBI Taxonomy" id="449393"/>
    <lineage>
        <taxon>unclassified sequences</taxon>
        <taxon>metagenomes</taxon>
        <taxon>ecological metagenomes</taxon>
    </lineage>
</organism>
<dbReference type="Gene3D" id="1.20.1250.20">
    <property type="entry name" value="MFS general substrate transporter like domains"/>
    <property type="match status" value="2"/>
</dbReference>
<dbReference type="InterPro" id="IPR011701">
    <property type="entry name" value="MFS"/>
</dbReference>
<feature type="transmembrane region" description="Helical" evidence="7">
    <location>
        <begin position="327"/>
        <end position="347"/>
    </location>
</feature>
<feature type="transmembrane region" description="Helical" evidence="7">
    <location>
        <begin position="205"/>
        <end position="227"/>
    </location>
</feature>
<feature type="transmembrane region" description="Helical" evidence="7">
    <location>
        <begin position="100"/>
        <end position="119"/>
    </location>
</feature>
<dbReference type="GO" id="GO:0012505">
    <property type="term" value="C:endomembrane system"/>
    <property type="evidence" value="ECO:0007669"/>
    <property type="project" value="UniProtKB-SubCell"/>
</dbReference>
<comment type="similarity">
    <text evidence="2">Belongs to the major facilitator superfamily.</text>
</comment>
<comment type="caution">
    <text evidence="9">The sequence shown here is derived from an EMBL/GenBank/DDBJ whole genome shotgun (WGS) entry which is preliminary data.</text>
</comment>
<feature type="transmembrane region" description="Helical" evidence="7">
    <location>
        <begin position="163"/>
        <end position="181"/>
    </location>
</feature>
<accession>A0A094Q0V7</accession>
<dbReference type="Pfam" id="PF07690">
    <property type="entry name" value="MFS_1"/>
    <property type="match status" value="1"/>
</dbReference>
<evidence type="ECO:0000256" key="7">
    <source>
        <dbReference type="SAM" id="Phobius"/>
    </source>
</evidence>
<feature type="transmembrane region" description="Helical" evidence="7">
    <location>
        <begin position="76"/>
        <end position="94"/>
    </location>
</feature>
<dbReference type="InterPro" id="IPR036259">
    <property type="entry name" value="MFS_trans_sf"/>
</dbReference>
<feature type="transmembrane region" description="Helical" evidence="7">
    <location>
        <begin position="43"/>
        <end position="64"/>
    </location>
</feature>
<dbReference type="InterPro" id="IPR051788">
    <property type="entry name" value="MFS_Transporter"/>
</dbReference>
<feature type="transmembrane region" description="Helical" evidence="7">
    <location>
        <begin position="359"/>
        <end position="377"/>
    </location>
</feature>
<name>A0A094Q0V7_9ZZZZ</name>
<dbReference type="GO" id="GO:0022857">
    <property type="term" value="F:transmembrane transporter activity"/>
    <property type="evidence" value="ECO:0007669"/>
    <property type="project" value="InterPro"/>
</dbReference>
<dbReference type="EMBL" id="JNSK01000053">
    <property type="protein sequence ID" value="KGA16967.1"/>
    <property type="molecule type" value="Genomic_DNA"/>
</dbReference>
<reference evidence="9" key="1">
    <citation type="submission" date="2014-05" db="EMBL/GenBank/DDBJ databases">
        <title>Key roles for freshwater Actinobacteria revealed by deep metagenomic sequencing.</title>
        <authorList>
            <person name="Ghai R."/>
            <person name="Mizuno C.M."/>
            <person name="Picazo A."/>
            <person name="Camacho A."/>
            <person name="Rodriguez-Valera F."/>
        </authorList>
    </citation>
    <scope>NUCLEOTIDE SEQUENCE</scope>
</reference>
<feature type="transmembrane region" description="Helical" evidence="7">
    <location>
        <begin position="139"/>
        <end position="157"/>
    </location>
</feature>
<dbReference type="GO" id="GO:0016020">
    <property type="term" value="C:membrane"/>
    <property type="evidence" value="ECO:0007669"/>
    <property type="project" value="TreeGrafter"/>
</dbReference>
<feature type="transmembrane region" description="Helical" evidence="7">
    <location>
        <begin position="271"/>
        <end position="288"/>
    </location>
</feature>
<protein>
    <recommendedName>
        <fullName evidence="8">Major facilitator superfamily (MFS) profile domain-containing protein</fullName>
    </recommendedName>
</protein>
<dbReference type="AlphaFoldDB" id="A0A094Q0V7"/>
<keyword evidence="3" id="KW-0813">Transport</keyword>
<evidence type="ECO:0000256" key="6">
    <source>
        <dbReference type="ARBA" id="ARBA00023136"/>
    </source>
</evidence>
<evidence type="ECO:0000313" key="9">
    <source>
        <dbReference type="EMBL" id="KGA16967.1"/>
    </source>
</evidence>
<dbReference type="SUPFAM" id="SSF103473">
    <property type="entry name" value="MFS general substrate transporter"/>
    <property type="match status" value="1"/>
</dbReference>
<dbReference type="PROSITE" id="PS50850">
    <property type="entry name" value="MFS"/>
    <property type="match status" value="1"/>
</dbReference>
<proteinExistence type="inferred from homology"/>
<feature type="transmembrane region" description="Helical" evidence="7">
    <location>
        <begin position="239"/>
        <end position="259"/>
    </location>
</feature>
<evidence type="ECO:0000259" key="8">
    <source>
        <dbReference type="PROSITE" id="PS50850"/>
    </source>
</evidence>
<feature type="domain" description="Major facilitator superfamily (MFS) profile" evidence="8">
    <location>
        <begin position="1"/>
        <end position="382"/>
    </location>
</feature>
<comment type="subcellular location">
    <subcellularLocation>
        <location evidence="1">Endomembrane system</location>
        <topology evidence="1">Multi-pass membrane protein</topology>
    </subcellularLocation>
</comment>
<evidence type="ECO:0000256" key="4">
    <source>
        <dbReference type="ARBA" id="ARBA00022692"/>
    </source>
</evidence>
<evidence type="ECO:0000256" key="2">
    <source>
        <dbReference type="ARBA" id="ARBA00008335"/>
    </source>
</evidence>
<gene>
    <name evidence="9" type="ORF">GM50_13075</name>
</gene>
<feature type="transmembrane region" description="Helical" evidence="7">
    <location>
        <begin position="12"/>
        <end position="31"/>
    </location>
</feature>
<evidence type="ECO:0000256" key="3">
    <source>
        <dbReference type="ARBA" id="ARBA00022448"/>
    </source>
</evidence>
<keyword evidence="4 7" id="KW-0812">Transmembrane</keyword>
<dbReference type="PANTHER" id="PTHR23514">
    <property type="entry name" value="BYPASS OF STOP CODON PROTEIN 6"/>
    <property type="match status" value="1"/>
</dbReference>
<sequence length="394" mass="42386">MPRSAVRDRFFWQVAFQTVAINMFLGGFGPSQGLLREDQGTTGAQAGLHGTALGVAAIAAGALNSRLAHRFGRVKLSWLGLALFCAGLIAFILYPTYPTTLISIFVAGFGSSTVINSSLTMLNHHAGKKAAITISQANAVSSVGFITGTLLIGTIATNYPDKWRLGLFLVIPFSLFVYLFVRDKNYVDQVAAEQKRQQGKMSLKFWISWVGFVACIASEFATSFWAATLFKERVGGTSASATTVMLAFGIGMAVGRWYMGQILYRLHLDQQLLAVIGLQFTGFAIFWFSHIYAVSIFGLFLIGAGISTQFALASLRLIELSDGRPDHAVGLSSLAAGIAIALSPLALGLLDDQFGISRAYIMVPVLIAIAFIVVVVIPTNVSQRKVHEAEGISE</sequence>
<keyword evidence="5 7" id="KW-1133">Transmembrane helix</keyword>
<evidence type="ECO:0000256" key="1">
    <source>
        <dbReference type="ARBA" id="ARBA00004127"/>
    </source>
</evidence>
<evidence type="ECO:0000256" key="5">
    <source>
        <dbReference type="ARBA" id="ARBA00022989"/>
    </source>
</evidence>
<keyword evidence="6 7" id="KW-0472">Membrane</keyword>
<dbReference type="PANTHER" id="PTHR23514:SF3">
    <property type="entry name" value="BYPASS OF STOP CODON PROTEIN 6"/>
    <property type="match status" value="1"/>
</dbReference>
<dbReference type="InterPro" id="IPR020846">
    <property type="entry name" value="MFS_dom"/>
</dbReference>
<feature type="transmembrane region" description="Helical" evidence="7">
    <location>
        <begin position="294"/>
        <end position="315"/>
    </location>
</feature>